<feature type="transmembrane region" description="Helical" evidence="10">
    <location>
        <begin position="43"/>
        <end position="61"/>
    </location>
</feature>
<dbReference type="InterPro" id="IPR050338">
    <property type="entry name" value="DisA"/>
</dbReference>
<dbReference type="InterPro" id="IPR036888">
    <property type="entry name" value="DNA_integrity_DisA_N_sf"/>
</dbReference>
<keyword evidence="4 10" id="KW-0812">Transmembrane</keyword>
<keyword evidence="2 10" id="KW-1003">Cell membrane</keyword>
<comment type="caution">
    <text evidence="10">Lacks conserved residue(s) required for the propagation of feature annotation.</text>
</comment>
<evidence type="ECO:0000256" key="6">
    <source>
        <dbReference type="ARBA" id="ARBA00022741"/>
    </source>
</evidence>
<evidence type="ECO:0000256" key="2">
    <source>
        <dbReference type="ARBA" id="ARBA00022475"/>
    </source>
</evidence>
<dbReference type="Proteomes" id="UP000184196">
    <property type="component" value="Unassembled WGS sequence"/>
</dbReference>
<evidence type="ECO:0000256" key="10">
    <source>
        <dbReference type="HAMAP-Rule" id="MF_01499"/>
    </source>
</evidence>
<name>A0A1M4XC77_9FIRM</name>
<dbReference type="Gene3D" id="3.40.1700.10">
    <property type="entry name" value="DNA integrity scanning protein, DisA, N-terminal domain"/>
    <property type="match status" value="1"/>
</dbReference>
<evidence type="ECO:0000256" key="3">
    <source>
        <dbReference type="ARBA" id="ARBA00022679"/>
    </source>
</evidence>
<comment type="similarity">
    <text evidence="10">Belongs to the adenylate cyclase family. DacA/CdaA subfamily.</text>
</comment>
<keyword evidence="6 10" id="KW-0547">Nucleotide-binding</keyword>
<evidence type="ECO:0000313" key="12">
    <source>
        <dbReference type="EMBL" id="SHE90792.1"/>
    </source>
</evidence>
<dbReference type="HAMAP" id="MF_01499">
    <property type="entry name" value="DacA"/>
    <property type="match status" value="1"/>
</dbReference>
<dbReference type="PANTHER" id="PTHR34185">
    <property type="entry name" value="DIADENYLATE CYCLASE"/>
    <property type="match status" value="1"/>
</dbReference>
<dbReference type="Pfam" id="PF02457">
    <property type="entry name" value="DAC"/>
    <property type="match status" value="1"/>
</dbReference>
<keyword evidence="9 10" id="KW-0472">Membrane</keyword>
<dbReference type="FunFam" id="3.40.1700.10:FF:000002">
    <property type="entry name" value="Diadenylate cyclase"/>
    <property type="match status" value="1"/>
</dbReference>
<dbReference type="RefSeq" id="WP_027356897.1">
    <property type="nucleotide sequence ID" value="NZ_FQUW01000011.1"/>
</dbReference>
<dbReference type="PROSITE" id="PS51794">
    <property type="entry name" value="DAC"/>
    <property type="match status" value="1"/>
</dbReference>
<reference evidence="13" key="1">
    <citation type="submission" date="2016-11" db="EMBL/GenBank/DDBJ databases">
        <authorList>
            <person name="Varghese N."/>
            <person name="Submissions S."/>
        </authorList>
    </citation>
    <scope>NUCLEOTIDE SEQUENCE [LARGE SCALE GENOMIC DNA]</scope>
    <source>
        <strain evidence="13">DSM 11792</strain>
    </source>
</reference>
<proteinExistence type="inferred from homology"/>
<gene>
    <name evidence="10" type="primary">dacA</name>
    <name evidence="12" type="ORF">SAMN02745218_01030</name>
</gene>
<dbReference type="SUPFAM" id="SSF143597">
    <property type="entry name" value="YojJ-like"/>
    <property type="match status" value="1"/>
</dbReference>
<keyword evidence="7 10" id="KW-0067">ATP-binding</keyword>
<evidence type="ECO:0000256" key="8">
    <source>
        <dbReference type="ARBA" id="ARBA00022989"/>
    </source>
</evidence>
<sequence>MLEQLKSLNLDLFNLTSIIDILIVALVLYRLILLIKGTRAVQLLKGLAVLLVATALSSWLHLYTIHWLLQQAMTALVVALPIVFQPELRRALEKLGEGRFLTSSLIYQGEADRSRTISQVVRAASLLSRQRIGALIVLERATGLEEYIDTGIKIDGLVTAELLLNIFEPNTPLHDGAVIIRGDRVASAACLLPLTESPDVATGLGTRHRAGIGITEVSDALAVIVSEETGIISLAVEGVLARNLDERALADRLAGALQPQKERSLAFLWFRKQ</sequence>
<evidence type="ECO:0000259" key="11">
    <source>
        <dbReference type="PROSITE" id="PS51794"/>
    </source>
</evidence>
<dbReference type="GO" id="GO:0004016">
    <property type="term" value="F:adenylate cyclase activity"/>
    <property type="evidence" value="ECO:0007669"/>
    <property type="project" value="UniProtKB-UniRule"/>
</dbReference>
<dbReference type="GO" id="GO:0006171">
    <property type="term" value="P:cAMP biosynthetic process"/>
    <property type="evidence" value="ECO:0007669"/>
    <property type="project" value="InterPro"/>
</dbReference>
<comment type="catalytic activity">
    <reaction evidence="1 10">
        <text>2 ATP = 3',3'-c-di-AMP + 2 diphosphate</text>
        <dbReference type="Rhea" id="RHEA:35655"/>
        <dbReference type="ChEBI" id="CHEBI:30616"/>
        <dbReference type="ChEBI" id="CHEBI:33019"/>
        <dbReference type="ChEBI" id="CHEBI:71500"/>
        <dbReference type="EC" id="2.7.7.85"/>
    </reaction>
</comment>
<evidence type="ECO:0000256" key="5">
    <source>
        <dbReference type="ARBA" id="ARBA00022695"/>
    </source>
</evidence>
<dbReference type="EC" id="2.7.7.85" evidence="10"/>
<dbReference type="Pfam" id="PF19293">
    <property type="entry name" value="CdaA_N"/>
    <property type="match status" value="1"/>
</dbReference>
<keyword evidence="5 10" id="KW-0548">Nucleotidyltransferase</keyword>
<feature type="domain" description="DAC" evidence="11">
    <location>
        <begin position="85"/>
        <end position="246"/>
    </location>
</feature>
<evidence type="ECO:0000256" key="1">
    <source>
        <dbReference type="ARBA" id="ARBA00000877"/>
    </source>
</evidence>
<dbReference type="GO" id="GO:0005524">
    <property type="term" value="F:ATP binding"/>
    <property type="evidence" value="ECO:0007669"/>
    <property type="project" value="UniProtKB-UniRule"/>
</dbReference>
<comment type="function">
    <text evidence="10">Catalyzes the condensation of 2 ATP molecules into cyclic di-AMP (c-di-AMP), a second messenger used to regulate differing processes in different bacteria.</text>
</comment>
<evidence type="ECO:0000313" key="13">
    <source>
        <dbReference type="Proteomes" id="UP000184196"/>
    </source>
</evidence>
<keyword evidence="3 10" id="KW-0808">Transferase</keyword>
<keyword evidence="13" id="KW-1185">Reference proteome</keyword>
<dbReference type="GO" id="GO:0106408">
    <property type="term" value="F:diadenylate cyclase activity"/>
    <property type="evidence" value="ECO:0007669"/>
    <property type="project" value="UniProtKB-EC"/>
</dbReference>
<dbReference type="NCBIfam" id="TIGR00159">
    <property type="entry name" value="diadenylate cyclase CdaA"/>
    <property type="match status" value="1"/>
</dbReference>
<dbReference type="InterPro" id="IPR003390">
    <property type="entry name" value="DNA_integrity_scan_DisA_N"/>
</dbReference>
<dbReference type="EMBL" id="FQUW01000011">
    <property type="protein sequence ID" value="SHE90792.1"/>
    <property type="molecule type" value="Genomic_DNA"/>
</dbReference>
<dbReference type="PANTHER" id="PTHR34185:SF1">
    <property type="entry name" value="DIADENYLATE CYCLASE"/>
    <property type="match status" value="1"/>
</dbReference>
<keyword evidence="8 10" id="KW-1133">Transmembrane helix</keyword>
<evidence type="ECO:0000256" key="4">
    <source>
        <dbReference type="ARBA" id="ARBA00022692"/>
    </source>
</evidence>
<dbReference type="PIRSF" id="PIRSF004793">
    <property type="entry name" value="UCP004793"/>
    <property type="match status" value="1"/>
</dbReference>
<accession>A0A1M4XC77</accession>
<dbReference type="InterPro" id="IPR014046">
    <property type="entry name" value="C-di-AMP_synthase"/>
</dbReference>
<protein>
    <recommendedName>
        <fullName evidence="10">Diadenylate cyclase</fullName>
        <shortName evidence="10">DAC</shortName>
        <ecNumber evidence="10">2.7.7.85</ecNumber>
    </recommendedName>
    <alternativeName>
        <fullName evidence="10">Cyclic-di-AMP synthase</fullName>
        <shortName evidence="10">c-di-AMP synthase</shortName>
    </alternativeName>
</protein>
<dbReference type="InterPro" id="IPR045585">
    <property type="entry name" value="CdaA_N"/>
</dbReference>
<evidence type="ECO:0000256" key="7">
    <source>
        <dbReference type="ARBA" id="ARBA00022840"/>
    </source>
</evidence>
<organism evidence="12 13">
    <name type="scientific">Desulfofundulus australicus DSM 11792</name>
    <dbReference type="NCBI Taxonomy" id="1121425"/>
    <lineage>
        <taxon>Bacteria</taxon>
        <taxon>Bacillati</taxon>
        <taxon>Bacillota</taxon>
        <taxon>Clostridia</taxon>
        <taxon>Eubacteriales</taxon>
        <taxon>Peptococcaceae</taxon>
        <taxon>Desulfofundulus</taxon>
    </lineage>
</organism>
<comment type="subunit">
    <text evidence="10">Probably a homodimer.</text>
</comment>
<feature type="transmembrane region" description="Helical" evidence="10">
    <location>
        <begin position="12"/>
        <end position="31"/>
    </location>
</feature>
<dbReference type="AlphaFoldDB" id="A0A1M4XC77"/>
<dbReference type="InterPro" id="IPR034701">
    <property type="entry name" value="CdaA"/>
</dbReference>
<dbReference type="OrthoDB" id="9807385at2"/>
<evidence type="ECO:0000256" key="9">
    <source>
        <dbReference type="ARBA" id="ARBA00023136"/>
    </source>
</evidence>